<dbReference type="EMBL" id="FRFE01000049">
    <property type="protein sequence ID" value="SHO53196.1"/>
    <property type="molecule type" value="Genomic_DNA"/>
</dbReference>
<feature type="active site" description="Nucleophile" evidence="4">
    <location>
        <position position="42"/>
    </location>
</feature>
<evidence type="ECO:0000259" key="5">
    <source>
        <dbReference type="PROSITE" id="PS51635"/>
    </source>
</evidence>
<accession>A0A1M7YKV6</accession>
<keyword evidence="2 4" id="KW-0442">Lipid degradation</keyword>
<evidence type="ECO:0000256" key="4">
    <source>
        <dbReference type="PROSITE-ProRule" id="PRU01161"/>
    </source>
</evidence>
<keyword evidence="1 4" id="KW-0378">Hydrolase</keyword>
<dbReference type="PROSITE" id="PS51635">
    <property type="entry name" value="PNPLA"/>
    <property type="match status" value="1"/>
</dbReference>
<dbReference type="Proteomes" id="UP000184603">
    <property type="component" value="Unassembled WGS sequence"/>
</dbReference>
<feature type="short sequence motif" description="GXSXG" evidence="4">
    <location>
        <begin position="40"/>
        <end position="44"/>
    </location>
</feature>
<sequence length="321" mass="35094">MSSRKKLGLALGCGASRGWAHIGIIEALDDANIPIDIIAGCSVGAYIGAIYASGGLNSLKEFLFRMNGKKIFSYFDVAFSRSGILNGTKRVTELFSMHTTIKNFEDLRIPLAMVATDLERGEKVVLKSGNIINALRATMSYPGLFAPVQINGCWLVDGGIVDPVPVGVARAMGADIVIAVDLNTRIVSRQKNTSAGHPDTINQPVSPEALEAEQNERGAIIKKIFGYYEAFETNIKNKKSSTRQNDSLTPDIIETITTSINIMEERISRINLAVDRPDILIQPRLGELKMMNFDRVAHAIEEGYIGVQEKLLDIQTLLASR</sequence>
<dbReference type="STRING" id="1121416.SAMN02745220_04999"/>
<dbReference type="PANTHER" id="PTHR14226:SF76">
    <property type="entry name" value="NTE FAMILY PROTEIN RSSA"/>
    <property type="match status" value="1"/>
</dbReference>
<comment type="caution">
    <text evidence="4">Lacks conserved residue(s) required for the propagation of feature annotation.</text>
</comment>
<feature type="short sequence motif" description="DGA/G" evidence="4">
    <location>
        <begin position="157"/>
        <end position="159"/>
    </location>
</feature>
<organism evidence="6 7">
    <name type="scientific">Desulfopila aestuarii DSM 18488</name>
    <dbReference type="NCBI Taxonomy" id="1121416"/>
    <lineage>
        <taxon>Bacteria</taxon>
        <taxon>Pseudomonadati</taxon>
        <taxon>Thermodesulfobacteriota</taxon>
        <taxon>Desulfobulbia</taxon>
        <taxon>Desulfobulbales</taxon>
        <taxon>Desulfocapsaceae</taxon>
        <taxon>Desulfopila</taxon>
    </lineage>
</organism>
<dbReference type="Gene3D" id="3.40.1090.10">
    <property type="entry name" value="Cytosolic phospholipase A2 catalytic domain"/>
    <property type="match status" value="2"/>
</dbReference>
<dbReference type="GO" id="GO:0016042">
    <property type="term" value="P:lipid catabolic process"/>
    <property type="evidence" value="ECO:0007669"/>
    <property type="project" value="UniProtKB-UniRule"/>
</dbReference>
<keyword evidence="7" id="KW-1185">Reference proteome</keyword>
<dbReference type="Pfam" id="PF01734">
    <property type="entry name" value="Patatin"/>
    <property type="match status" value="1"/>
</dbReference>
<dbReference type="PANTHER" id="PTHR14226">
    <property type="entry name" value="NEUROPATHY TARGET ESTERASE/SWISS CHEESE D.MELANOGASTER"/>
    <property type="match status" value="1"/>
</dbReference>
<gene>
    <name evidence="6" type="ORF">SAMN02745220_04999</name>
</gene>
<evidence type="ECO:0000256" key="1">
    <source>
        <dbReference type="ARBA" id="ARBA00022801"/>
    </source>
</evidence>
<feature type="active site" description="Proton acceptor" evidence="4">
    <location>
        <position position="157"/>
    </location>
</feature>
<protein>
    <submittedName>
        <fullName evidence="6">NTE family protein</fullName>
    </submittedName>
</protein>
<keyword evidence="3 4" id="KW-0443">Lipid metabolism</keyword>
<evidence type="ECO:0000313" key="7">
    <source>
        <dbReference type="Proteomes" id="UP000184603"/>
    </source>
</evidence>
<feature type="domain" description="PNPLA" evidence="5">
    <location>
        <begin position="9"/>
        <end position="170"/>
    </location>
</feature>
<dbReference type="SUPFAM" id="SSF52151">
    <property type="entry name" value="FabD/lysophospholipase-like"/>
    <property type="match status" value="1"/>
</dbReference>
<evidence type="ECO:0000256" key="2">
    <source>
        <dbReference type="ARBA" id="ARBA00022963"/>
    </source>
</evidence>
<reference evidence="6 7" key="1">
    <citation type="submission" date="2016-12" db="EMBL/GenBank/DDBJ databases">
        <authorList>
            <person name="Song W.-J."/>
            <person name="Kurnit D.M."/>
        </authorList>
    </citation>
    <scope>NUCLEOTIDE SEQUENCE [LARGE SCALE GENOMIC DNA]</scope>
    <source>
        <strain evidence="6 7">DSM 18488</strain>
    </source>
</reference>
<dbReference type="InterPro" id="IPR002641">
    <property type="entry name" value="PNPLA_dom"/>
</dbReference>
<dbReference type="GO" id="GO:0016787">
    <property type="term" value="F:hydrolase activity"/>
    <property type="evidence" value="ECO:0007669"/>
    <property type="project" value="UniProtKB-UniRule"/>
</dbReference>
<proteinExistence type="predicted"/>
<dbReference type="RefSeq" id="WP_073616800.1">
    <property type="nucleotide sequence ID" value="NZ_FRFE01000049.1"/>
</dbReference>
<dbReference type="InterPro" id="IPR016035">
    <property type="entry name" value="Acyl_Trfase/lysoPLipase"/>
</dbReference>
<dbReference type="OrthoDB" id="5290098at2"/>
<dbReference type="InterPro" id="IPR050301">
    <property type="entry name" value="NTE"/>
</dbReference>
<dbReference type="AlphaFoldDB" id="A0A1M7YKV6"/>
<name>A0A1M7YKV6_9BACT</name>
<evidence type="ECO:0000256" key="3">
    <source>
        <dbReference type="ARBA" id="ARBA00023098"/>
    </source>
</evidence>
<evidence type="ECO:0000313" key="6">
    <source>
        <dbReference type="EMBL" id="SHO53196.1"/>
    </source>
</evidence>